<evidence type="ECO:0000256" key="1">
    <source>
        <dbReference type="SAM" id="MobiDB-lite"/>
    </source>
</evidence>
<feature type="compositionally biased region" description="Basic and acidic residues" evidence="1">
    <location>
        <begin position="359"/>
        <end position="368"/>
    </location>
</feature>
<dbReference type="Proteomes" id="UP000509367">
    <property type="component" value="Chromosome"/>
</dbReference>
<name>A0A6N1VCX2_9HYPH</name>
<evidence type="ECO:0000313" key="2">
    <source>
        <dbReference type="EMBL" id="QKV18714.1"/>
    </source>
</evidence>
<evidence type="ECO:0008006" key="4">
    <source>
        <dbReference type="Google" id="ProtNLM"/>
    </source>
</evidence>
<gene>
    <name evidence="2" type="ORF">HTY61_09760</name>
</gene>
<evidence type="ECO:0000313" key="3">
    <source>
        <dbReference type="Proteomes" id="UP000509367"/>
    </source>
</evidence>
<dbReference type="AlphaFoldDB" id="A0A6N1VCX2"/>
<feature type="region of interest" description="Disordered" evidence="1">
    <location>
        <begin position="334"/>
        <end position="368"/>
    </location>
</feature>
<dbReference type="RefSeq" id="WP_175276607.1">
    <property type="nucleotide sequence ID" value="NZ_CP054836.1"/>
</dbReference>
<accession>A0A6N1VCX2</accession>
<reference evidence="2 3" key="1">
    <citation type="submission" date="2020-06" db="EMBL/GenBank/DDBJ databases">
        <title>Oricola thermophila sp. nov. isolated from a tidal sediments.</title>
        <authorList>
            <person name="Kwon K.K."/>
            <person name="Yang S.-H."/>
            <person name="Park M.-J."/>
        </authorList>
    </citation>
    <scope>NUCLEOTIDE SEQUENCE [LARGE SCALE GENOMIC DNA]</scope>
    <source>
        <strain evidence="2 3">MEBiC13590</strain>
    </source>
</reference>
<dbReference type="EMBL" id="CP054836">
    <property type="protein sequence ID" value="QKV18714.1"/>
    <property type="molecule type" value="Genomic_DNA"/>
</dbReference>
<sequence>MSDLDYSVGLDGSAFKRGADQISRRSRQLRGDLRADFSAAGNSMIGFARTLGVALPLSFGAAATGMASLVRKVADSVAELQRQAETAGVSFEGFQELKYVAEQNLIGVDALTDGLKEMQLRADEFIKTTAGPAAEAFSRIGFSIEELEEELRRPEHLFETIIERVRTLDKAAQIRVLDEIFGGTAAEQFQRLMDEASGSISRLRQDARELGIVLDEDYLQTVEDINRQWNTMSSVVGNFVRRAVIDLTNDVIGLLDRFREIENISSSSLETRATEVARQRLEIENKILALKDEQRNVTGVLAGAERKMLQGKINSLQAEFDRLGAIEQQIMAEQQRRREIDRTPPVTFTPSDPPPPPGKETDAEKAAERQRKAIADLIAELDFEREQLGRTAAEQEVYNRLKSVGVDIDSEAGQAIAMRVRALEEERAAIEAAKQAEKDRIEAAEYGFGLLADGLDAVFDKSQNAEDALRKLAVQLAVTAAQGALLGTGPLAGLFNGAFSFGGGGDGFVDGGISAMLGYQYHTGGIAGSGGAGRSVSPAIFASAPRYHTGGIAGLAPGEVPAILKRGEVIDPGDGSMFGRLTGGGQVSVILKLSDDLDARIEERAGAVADVRIERYDEGAVERTAENLVEAQVRSLI</sequence>
<protein>
    <recommendedName>
        <fullName evidence="4">Tail tape measure protein</fullName>
    </recommendedName>
</protein>
<dbReference type="KEGG" id="orm:HTY61_09760"/>
<organism evidence="2 3">
    <name type="scientific">Oricola thermophila</name>
    <dbReference type="NCBI Taxonomy" id="2742145"/>
    <lineage>
        <taxon>Bacteria</taxon>
        <taxon>Pseudomonadati</taxon>
        <taxon>Pseudomonadota</taxon>
        <taxon>Alphaproteobacteria</taxon>
        <taxon>Hyphomicrobiales</taxon>
        <taxon>Ahrensiaceae</taxon>
        <taxon>Oricola</taxon>
    </lineage>
</organism>
<proteinExistence type="predicted"/>
<keyword evidence="3" id="KW-1185">Reference proteome</keyword>